<dbReference type="RefSeq" id="XP_069230659.1">
    <property type="nucleotide sequence ID" value="XM_069372365.1"/>
</dbReference>
<reference evidence="2 3" key="1">
    <citation type="journal article" date="2020" name="Microbiol. Resour. Announc.">
        <title>Draft Genome Sequence of a Cladosporium Species Isolated from the Mesophotic Ascidian Didemnum maculosum.</title>
        <authorList>
            <person name="Gioti A."/>
            <person name="Siaperas R."/>
            <person name="Nikolaivits E."/>
            <person name="Le Goff G."/>
            <person name="Ouazzani J."/>
            <person name="Kotoulas G."/>
            <person name="Topakas E."/>
        </authorList>
    </citation>
    <scope>NUCLEOTIDE SEQUENCE [LARGE SCALE GENOMIC DNA]</scope>
    <source>
        <strain evidence="2 3">TM138-S3</strain>
    </source>
</reference>
<sequence length="350" mass="38992">MASHQNEPPAFSDEEYHIRHSNGHDESRQIWWPFMQNLGWNRGWYDLPTYMDHSKSPGMLLIFPKGGQKPVGHIAATVNSNSTGWVSLFVVDEAYRGKGLGRALWEAMMENFHTCGTKIIGLDGVLEQKGNYERKGFVESTLGTVKIMSRPLVCNKGLPNNVQAGPKAEMVILDQVPHDLLAEHELRLTGVQRTELWTEENLFRRPDAQGWALVRRAPPQGVDDILAWTVIRRCSGGARIGPVYADNAVCARSVLAQAMNAADVDYIKALPLENEPMNTWSSERIRQKATMIAEVWTGNPNAVTVFEELGWSYGGADYHRMWLKGTAPKAQSEGGLAQRGMYAIFDAAIG</sequence>
<accession>A0AB34KWN1</accession>
<dbReference type="EMBL" id="JAAQHG020000010">
    <property type="protein sequence ID" value="KAL1587554.1"/>
    <property type="molecule type" value="Genomic_DNA"/>
</dbReference>
<dbReference type="AlphaFoldDB" id="A0AB34KWN1"/>
<dbReference type="PANTHER" id="PTHR47237">
    <property type="entry name" value="SLL0310 PROTEIN"/>
    <property type="match status" value="1"/>
</dbReference>
<dbReference type="SUPFAM" id="SSF55729">
    <property type="entry name" value="Acyl-CoA N-acyltransferases (Nat)"/>
    <property type="match status" value="1"/>
</dbReference>
<dbReference type="CDD" id="cd04301">
    <property type="entry name" value="NAT_SF"/>
    <property type="match status" value="1"/>
</dbReference>
<gene>
    <name evidence="2" type="ORF">WHR41_03759</name>
</gene>
<protein>
    <recommendedName>
        <fullName evidence="1">N-acetyltransferase domain-containing protein</fullName>
    </recommendedName>
</protein>
<evidence type="ECO:0000313" key="2">
    <source>
        <dbReference type="EMBL" id="KAL1587554.1"/>
    </source>
</evidence>
<keyword evidence="3" id="KW-1185">Reference proteome</keyword>
<dbReference type="InterPro" id="IPR052729">
    <property type="entry name" value="Acyl/Acetyltrans_Enzymes"/>
</dbReference>
<evidence type="ECO:0000313" key="3">
    <source>
        <dbReference type="Proteomes" id="UP000803884"/>
    </source>
</evidence>
<dbReference type="InterPro" id="IPR016181">
    <property type="entry name" value="Acyl_CoA_acyltransferase"/>
</dbReference>
<dbReference type="PROSITE" id="PS51186">
    <property type="entry name" value="GNAT"/>
    <property type="match status" value="1"/>
</dbReference>
<proteinExistence type="predicted"/>
<dbReference type="Proteomes" id="UP000803884">
    <property type="component" value="Unassembled WGS sequence"/>
</dbReference>
<dbReference type="Pfam" id="PF13673">
    <property type="entry name" value="Acetyltransf_10"/>
    <property type="match status" value="1"/>
</dbReference>
<organism evidence="2 3">
    <name type="scientific">Cladosporium halotolerans</name>
    <dbReference type="NCBI Taxonomy" id="1052096"/>
    <lineage>
        <taxon>Eukaryota</taxon>
        <taxon>Fungi</taxon>
        <taxon>Dikarya</taxon>
        <taxon>Ascomycota</taxon>
        <taxon>Pezizomycotina</taxon>
        <taxon>Dothideomycetes</taxon>
        <taxon>Dothideomycetidae</taxon>
        <taxon>Cladosporiales</taxon>
        <taxon>Cladosporiaceae</taxon>
        <taxon>Cladosporium</taxon>
    </lineage>
</organism>
<evidence type="ECO:0000259" key="1">
    <source>
        <dbReference type="PROSITE" id="PS51186"/>
    </source>
</evidence>
<dbReference type="GO" id="GO:0016747">
    <property type="term" value="F:acyltransferase activity, transferring groups other than amino-acyl groups"/>
    <property type="evidence" value="ECO:0007669"/>
    <property type="project" value="InterPro"/>
</dbReference>
<feature type="domain" description="N-acetyltransferase" evidence="1">
    <location>
        <begin position="16"/>
        <end position="153"/>
    </location>
</feature>
<name>A0AB34KWN1_9PEZI</name>
<dbReference type="GeneID" id="96005203"/>
<comment type="caution">
    <text evidence="2">The sequence shown here is derived from an EMBL/GenBank/DDBJ whole genome shotgun (WGS) entry which is preliminary data.</text>
</comment>
<dbReference type="PANTHER" id="PTHR47237:SF1">
    <property type="entry name" value="SLL0310 PROTEIN"/>
    <property type="match status" value="1"/>
</dbReference>
<dbReference type="InterPro" id="IPR000182">
    <property type="entry name" value="GNAT_dom"/>
</dbReference>
<dbReference type="Gene3D" id="3.40.630.30">
    <property type="match status" value="1"/>
</dbReference>